<reference evidence="4 5" key="1">
    <citation type="journal article" date="2008" name="Nature">
        <title>The Phaeodactylum genome reveals the evolutionary history of diatom genomes.</title>
        <authorList>
            <person name="Bowler C."/>
            <person name="Allen A.E."/>
            <person name="Badger J.H."/>
            <person name="Grimwood J."/>
            <person name="Jabbari K."/>
            <person name="Kuo A."/>
            <person name="Maheswari U."/>
            <person name="Martens C."/>
            <person name="Maumus F."/>
            <person name="Otillar R.P."/>
            <person name="Rayko E."/>
            <person name="Salamov A."/>
            <person name="Vandepoele K."/>
            <person name="Beszteri B."/>
            <person name="Gruber A."/>
            <person name="Heijde M."/>
            <person name="Katinka M."/>
            <person name="Mock T."/>
            <person name="Valentin K."/>
            <person name="Verret F."/>
            <person name="Berges J.A."/>
            <person name="Brownlee C."/>
            <person name="Cadoret J.P."/>
            <person name="Chiovitti A."/>
            <person name="Choi C.J."/>
            <person name="Coesel S."/>
            <person name="De Martino A."/>
            <person name="Detter J.C."/>
            <person name="Durkin C."/>
            <person name="Falciatore A."/>
            <person name="Fournet J."/>
            <person name="Haruta M."/>
            <person name="Huysman M.J."/>
            <person name="Jenkins B.D."/>
            <person name="Jiroutova K."/>
            <person name="Jorgensen R.E."/>
            <person name="Joubert Y."/>
            <person name="Kaplan A."/>
            <person name="Kroger N."/>
            <person name="Kroth P.G."/>
            <person name="La Roche J."/>
            <person name="Lindquist E."/>
            <person name="Lommer M."/>
            <person name="Martin-Jezequel V."/>
            <person name="Lopez P.J."/>
            <person name="Lucas S."/>
            <person name="Mangogna M."/>
            <person name="McGinnis K."/>
            <person name="Medlin L.K."/>
            <person name="Montsant A."/>
            <person name="Oudot-Le Secq M.P."/>
            <person name="Napoli C."/>
            <person name="Obornik M."/>
            <person name="Parker M.S."/>
            <person name="Petit J.L."/>
            <person name="Porcel B.M."/>
            <person name="Poulsen N."/>
            <person name="Robison M."/>
            <person name="Rychlewski L."/>
            <person name="Rynearson T.A."/>
            <person name="Schmutz J."/>
            <person name="Shapiro H."/>
            <person name="Siaut M."/>
            <person name="Stanley M."/>
            <person name="Sussman M.R."/>
            <person name="Taylor A.R."/>
            <person name="Vardi A."/>
            <person name="von Dassow P."/>
            <person name="Vyverman W."/>
            <person name="Willis A."/>
            <person name="Wyrwicz L.S."/>
            <person name="Rokhsar D.S."/>
            <person name="Weissenbach J."/>
            <person name="Armbrust E.V."/>
            <person name="Green B.R."/>
            <person name="Van de Peer Y."/>
            <person name="Grigoriev I.V."/>
        </authorList>
    </citation>
    <scope>NUCLEOTIDE SEQUENCE [LARGE SCALE GENOMIC DNA]</scope>
    <source>
        <strain evidence="4 5">CCAP 1055/1</strain>
    </source>
</reference>
<dbReference type="InterPro" id="IPR004843">
    <property type="entry name" value="Calcineurin-like_PHP"/>
</dbReference>
<keyword evidence="1" id="KW-0325">Glycoprotein</keyword>
<dbReference type="SUPFAM" id="SSF56300">
    <property type="entry name" value="Metallo-dependent phosphatases"/>
    <property type="match status" value="1"/>
</dbReference>
<dbReference type="InterPro" id="IPR041792">
    <property type="entry name" value="MPP_PAP"/>
</dbReference>
<dbReference type="CDD" id="cd00839">
    <property type="entry name" value="MPP_PAPs"/>
    <property type="match status" value="1"/>
</dbReference>
<dbReference type="Pfam" id="PF00149">
    <property type="entry name" value="Metallophos"/>
    <property type="match status" value="1"/>
</dbReference>
<dbReference type="AlphaFoldDB" id="B7G726"/>
<gene>
    <name evidence="4" type="ORF">PHATRDRAFT_29551</name>
</gene>
<dbReference type="eggNOG" id="KOG1378">
    <property type="taxonomic scope" value="Eukaryota"/>
</dbReference>
<dbReference type="Proteomes" id="UP000000759">
    <property type="component" value="Chromosome 17"/>
</dbReference>
<dbReference type="PANTHER" id="PTHR45778:SF7">
    <property type="entry name" value="PURPLE ACID PHOSPHATASE"/>
    <property type="match status" value="1"/>
</dbReference>
<name>B7G726_PHATC</name>
<evidence type="ECO:0000313" key="5">
    <source>
        <dbReference type="Proteomes" id="UP000000759"/>
    </source>
</evidence>
<evidence type="ECO:0008006" key="6">
    <source>
        <dbReference type="Google" id="ProtNLM"/>
    </source>
</evidence>
<dbReference type="InParanoid" id="B7G726"/>
<evidence type="ECO:0000256" key="1">
    <source>
        <dbReference type="ARBA" id="ARBA00023180"/>
    </source>
</evidence>
<reference evidence="5" key="2">
    <citation type="submission" date="2008-08" db="EMBL/GenBank/DDBJ databases">
        <authorList>
            <consortium name="Diatom Consortium"/>
            <person name="Grigoriev I."/>
            <person name="Grimwood J."/>
            <person name="Kuo A."/>
            <person name="Otillar R.P."/>
            <person name="Salamov A."/>
            <person name="Detter J.C."/>
            <person name="Lindquist E."/>
            <person name="Shapiro H."/>
            <person name="Lucas S."/>
            <person name="Glavina del Rio T."/>
            <person name="Pitluck S."/>
            <person name="Rokhsar D."/>
            <person name="Bowler C."/>
        </authorList>
    </citation>
    <scope>GENOME REANNOTATION</scope>
    <source>
        <strain evidence="5">CCAP 1055/1</strain>
    </source>
</reference>
<dbReference type="EMBL" id="CM000619">
    <property type="protein sequence ID" value="EEC45697.1"/>
    <property type="molecule type" value="Genomic_DNA"/>
</dbReference>
<dbReference type="GO" id="GO:0016787">
    <property type="term" value="F:hydrolase activity"/>
    <property type="evidence" value="ECO:0007669"/>
    <property type="project" value="InterPro"/>
</dbReference>
<dbReference type="RefSeq" id="XP_002182961.1">
    <property type="nucleotide sequence ID" value="XM_002182925.1"/>
</dbReference>
<dbReference type="GeneID" id="7203603"/>
<dbReference type="KEGG" id="pti:PHATRDRAFT_29551"/>
<dbReference type="OrthoDB" id="45007at2759"/>
<sequence length="194" mass="21827">MPQNSPSSNGVFWYSYDYASVHTTVISSEHDMSEGSTQFAWLQADLASVNRSLTPWLIVESHRPMYEGEAIWEQNAVGIAMRYEIEDLLQEFQVDLFLAGHYHAYHRTCDGLYKSECEAGGPIHITVGTAGAALSDSTLYDNEWTEVFIKQDYGYGRITVANSTALLFQFVKAGDESDTTSGVVRDSVWIFRDR</sequence>
<dbReference type="InterPro" id="IPR025733">
    <property type="entry name" value="PAPs_C"/>
</dbReference>
<dbReference type="HOGENOM" id="CLU_358085_0_0_1"/>
<protein>
    <recommendedName>
        <fullName evidence="6">Acid phosphatase</fullName>
    </recommendedName>
</protein>
<dbReference type="PaxDb" id="2850-Phatr29551"/>
<keyword evidence="5" id="KW-1185">Reference proteome</keyword>
<dbReference type="PANTHER" id="PTHR45778">
    <property type="entry name" value="PURPLE ACID PHOSPHATASE-RELATED"/>
    <property type="match status" value="1"/>
</dbReference>
<evidence type="ECO:0000259" key="3">
    <source>
        <dbReference type="Pfam" id="PF14008"/>
    </source>
</evidence>
<organism evidence="4 5">
    <name type="scientific">Phaeodactylum tricornutum (strain CCAP 1055/1)</name>
    <dbReference type="NCBI Taxonomy" id="556484"/>
    <lineage>
        <taxon>Eukaryota</taxon>
        <taxon>Sar</taxon>
        <taxon>Stramenopiles</taxon>
        <taxon>Ochrophyta</taxon>
        <taxon>Bacillariophyta</taxon>
        <taxon>Bacillariophyceae</taxon>
        <taxon>Bacillariophycidae</taxon>
        <taxon>Naviculales</taxon>
        <taxon>Phaeodactylaceae</taxon>
        <taxon>Phaeodactylum</taxon>
    </lineage>
</organism>
<accession>B7G726</accession>
<dbReference type="Pfam" id="PF14008">
    <property type="entry name" value="Metallophos_C"/>
    <property type="match status" value="1"/>
</dbReference>
<dbReference type="InterPro" id="IPR029052">
    <property type="entry name" value="Metallo-depent_PP-like"/>
</dbReference>
<dbReference type="Gene3D" id="3.60.21.10">
    <property type="match status" value="1"/>
</dbReference>
<evidence type="ECO:0000259" key="2">
    <source>
        <dbReference type="Pfam" id="PF00149"/>
    </source>
</evidence>
<proteinExistence type="predicted"/>
<evidence type="ECO:0000313" key="4">
    <source>
        <dbReference type="EMBL" id="EEC45697.1"/>
    </source>
</evidence>
<feature type="domain" description="Purple acid phosphatase C-terminal" evidence="3">
    <location>
        <begin position="121"/>
        <end position="176"/>
    </location>
</feature>
<feature type="domain" description="Calcineurin-like phosphoesterase" evidence="2">
    <location>
        <begin position="36"/>
        <end position="105"/>
    </location>
</feature>